<feature type="domain" description="Glycine zipper 2TM" evidence="2">
    <location>
        <begin position="37"/>
        <end position="77"/>
    </location>
</feature>
<feature type="compositionally biased region" description="Polar residues" evidence="1">
    <location>
        <begin position="103"/>
        <end position="113"/>
    </location>
</feature>
<dbReference type="EMBL" id="BMXS01000006">
    <property type="protein sequence ID" value="GGX89833.1"/>
    <property type="molecule type" value="Genomic_DNA"/>
</dbReference>
<dbReference type="InterPro" id="IPR008816">
    <property type="entry name" value="Gly_zipper_2TM_dom"/>
</dbReference>
<evidence type="ECO:0000313" key="3">
    <source>
        <dbReference type="EMBL" id="GGX89833.1"/>
    </source>
</evidence>
<gene>
    <name evidence="3" type="ORF">GCM10007160_16540</name>
</gene>
<accession>A0ABQ2YNA0</accession>
<name>A0ABQ2YNA0_9GAMM</name>
<comment type="caution">
    <text evidence="3">The sequence shown here is derived from an EMBL/GenBank/DDBJ whole genome shotgun (WGS) entry which is preliminary data.</text>
</comment>
<dbReference type="Pfam" id="PF05433">
    <property type="entry name" value="Rick_17kDa_Anti"/>
    <property type="match status" value="1"/>
</dbReference>
<sequence>MTASISSTLRMLSVILLSLFLLSGCQSLGPRGCEGVSTGIGAVIGGLLGSQVGSGSGRTASMVIGAGLGGLIGREIGTRFTCEDQQEMGAVLERADDGETESWRNPQTGNEFTMTPRDTFEQNGQQCRHFDMQVVVDGEPRSADGTACRRPDGQTWTTI</sequence>
<protein>
    <recommendedName>
        <fullName evidence="2">Glycine zipper 2TM domain-containing protein</fullName>
    </recommendedName>
</protein>
<proteinExistence type="predicted"/>
<feature type="region of interest" description="Disordered" evidence="1">
    <location>
        <begin position="94"/>
        <end position="113"/>
    </location>
</feature>
<dbReference type="InterPro" id="IPR016364">
    <property type="entry name" value="Surface_antigen_Rickettsia"/>
</dbReference>
<reference evidence="4" key="1">
    <citation type="journal article" date="2019" name="Int. J. Syst. Evol. Microbiol.">
        <title>The Global Catalogue of Microorganisms (GCM) 10K type strain sequencing project: providing services to taxonomists for standard genome sequencing and annotation.</title>
        <authorList>
            <consortium name="The Broad Institute Genomics Platform"/>
            <consortium name="The Broad Institute Genome Sequencing Center for Infectious Disease"/>
            <person name="Wu L."/>
            <person name="Ma J."/>
        </authorList>
    </citation>
    <scope>NUCLEOTIDE SEQUENCE [LARGE SCALE GENOMIC DNA]</scope>
    <source>
        <strain evidence="4">KCTC 22228</strain>
    </source>
</reference>
<evidence type="ECO:0000313" key="4">
    <source>
        <dbReference type="Proteomes" id="UP000653056"/>
    </source>
</evidence>
<dbReference type="PIRSF" id="PIRSF002721">
    <property type="entry name" value="Surface_antigen_Rickettsia"/>
    <property type="match status" value="1"/>
</dbReference>
<organism evidence="3 4">
    <name type="scientific">Litchfieldella qijiaojingensis</name>
    <dbReference type="NCBI Taxonomy" id="980347"/>
    <lineage>
        <taxon>Bacteria</taxon>
        <taxon>Pseudomonadati</taxon>
        <taxon>Pseudomonadota</taxon>
        <taxon>Gammaproteobacteria</taxon>
        <taxon>Oceanospirillales</taxon>
        <taxon>Halomonadaceae</taxon>
        <taxon>Litchfieldella</taxon>
    </lineage>
</organism>
<keyword evidence="4" id="KW-1185">Reference proteome</keyword>
<evidence type="ECO:0000256" key="1">
    <source>
        <dbReference type="SAM" id="MobiDB-lite"/>
    </source>
</evidence>
<dbReference type="RefSeq" id="WP_189468060.1">
    <property type="nucleotide sequence ID" value="NZ_BMXS01000006.1"/>
</dbReference>
<evidence type="ECO:0000259" key="2">
    <source>
        <dbReference type="Pfam" id="PF05433"/>
    </source>
</evidence>
<dbReference type="Proteomes" id="UP000653056">
    <property type="component" value="Unassembled WGS sequence"/>
</dbReference>